<gene>
    <name evidence="2" type="ORF">ABM34_11210</name>
</gene>
<dbReference type="EMBL" id="CP012034">
    <property type="protein sequence ID" value="AKP68046.1"/>
    <property type="molecule type" value="Genomic_DNA"/>
</dbReference>
<reference evidence="3" key="1">
    <citation type="submission" date="2015-07" db="EMBL/GenBank/DDBJ databases">
        <title>Lactobacillus ginsenosidimutans/EMML 3141/ whole genome sequencing.</title>
        <authorList>
            <person name="Kim M.K."/>
            <person name="Im W.-T."/>
            <person name="Srinivasan S."/>
            <person name="Lee J.-J."/>
        </authorList>
    </citation>
    <scope>NUCLEOTIDE SEQUENCE [LARGE SCALE GENOMIC DNA]</scope>
    <source>
        <strain evidence="3">EMML 3041</strain>
    </source>
</reference>
<dbReference type="Proteomes" id="UP000036106">
    <property type="component" value="Chromosome"/>
</dbReference>
<dbReference type="OrthoDB" id="9785372at2"/>
<dbReference type="PANTHER" id="PTHR15020">
    <property type="entry name" value="FLAVIN REDUCTASE-RELATED"/>
    <property type="match status" value="1"/>
</dbReference>
<organism evidence="2 3">
    <name type="scientific">Companilactobacillus ginsenosidimutans</name>
    <dbReference type="NCBI Taxonomy" id="1007676"/>
    <lineage>
        <taxon>Bacteria</taxon>
        <taxon>Bacillati</taxon>
        <taxon>Bacillota</taxon>
        <taxon>Bacilli</taxon>
        <taxon>Lactobacillales</taxon>
        <taxon>Lactobacillaceae</taxon>
        <taxon>Companilactobacillus</taxon>
    </lineage>
</organism>
<protein>
    <submittedName>
        <fullName evidence="2">Epimerase</fullName>
    </submittedName>
</protein>
<name>A0A0H4QLR3_9LACO</name>
<evidence type="ECO:0000259" key="1">
    <source>
        <dbReference type="Pfam" id="PF13460"/>
    </source>
</evidence>
<sequence>MKVLIIGAHGKVGHLLIGELQSHNIDFVAGLRSQKQIDAYQANNIPTQFIDLTASLDSIHDSIVASGADVLVFTAGAGGAGYDLTMEIDLDGAIKTMMVAEAVGIKRYIMVSAMFSENRSKWEASGIRPYYIAKHYADEHLRGTNLDYTILHPGGLTDEESVGKIKLTGKNEAGSVPRIDVAKAIMQVIETPSTIKKEYEFATGDEPITDAIK</sequence>
<keyword evidence="3" id="KW-1185">Reference proteome</keyword>
<dbReference type="Gene3D" id="3.40.50.720">
    <property type="entry name" value="NAD(P)-binding Rossmann-like Domain"/>
    <property type="match status" value="1"/>
</dbReference>
<dbReference type="AlphaFoldDB" id="A0A0H4QLR3"/>
<accession>A0A0H4QLR3</accession>
<dbReference type="PANTHER" id="PTHR15020:SF50">
    <property type="entry name" value="UPF0659 PROTEIN YMR090W"/>
    <property type="match status" value="1"/>
</dbReference>
<feature type="domain" description="NAD(P)-binding" evidence="1">
    <location>
        <begin position="7"/>
        <end position="192"/>
    </location>
</feature>
<dbReference type="Pfam" id="PF13460">
    <property type="entry name" value="NAD_binding_10"/>
    <property type="match status" value="1"/>
</dbReference>
<dbReference type="STRING" id="1007676.ABM34_11210"/>
<dbReference type="SUPFAM" id="SSF51735">
    <property type="entry name" value="NAD(P)-binding Rossmann-fold domains"/>
    <property type="match status" value="1"/>
</dbReference>
<evidence type="ECO:0000313" key="3">
    <source>
        <dbReference type="Proteomes" id="UP000036106"/>
    </source>
</evidence>
<dbReference type="InterPro" id="IPR036291">
    <property type="entry name" value="NAD(P)-bd_dom_sf"/>
</dbReference>
<proteinExistence type="predicted"/>
<dbReference type="PATRIC" id="fig|1007676.4.peg.2269"/>
<dbReference type="KEGG" id="lgn:ABM34_11210"/>
<dbReference type="CDD" id="cd05243">
    <property type="entry name" value="SDR_a5"/>
    <property type="match status" value="1"/>
</dbReference>
<dbReference type="RefSeq" id="WP_048705797.1">
    <property type="nucleotide sequence ID" value="NZ_CP012034.1"/>
</dbReference>
<evidence type="ECO:0000313" key="2">
    <source>
        <dbReference type="EMBL" id="AKP68046.1"/>
    </source>
</evidence>
<dbReference type="InterPro" id="IPR016040">
    <property type="entry name" value="NAD(P)-bd_dom"/>
</dbReference>